<feature type="signal peptide" evidence="1">
    <location>
        <begin position="1"/>
        <end position="29"/>
    </location>
</feature>
<feature type="domain" description="WxL Interacting Protein host binding" evidence="3">
    <location>
        <begin position="165"/>
        <end position="287"/>
    </location>
</feature>
<dbReference type="Pfam" id="PF06030">
    <property type="entry name" value="WxLIP_PGBD"/>
    <property type="match status" value="1"/>
</dbReference>
<evidence type="ECO:0000313" key="5">
    <source>
        <dbReference type="Proteomes" id="UP001057532"/>
    </source>
</evidence>
<sequence length="291" mass="32186">MTKMTNNRIQYFIGLLCTVLFLVGSPALAFANRQPNAPDNFSVSPLLGDLPLQKGQRYFALRSLDHTTYQLPILVKNDSDLPMKVTTSFNNAITADNGTISYNDRRAEPRGRDSLTNKLIGPRTQKLTLAPHSNQVVTYKINTGRQGAGVTLGGITATSMVDRKEEIKNNVTFVTGVALNHNPKRPVLKTLTFQQATVEPRSDGTIIVAKVKNAKPQLFQHLRGKIMVRQGTRTILTQPLQDVSIAPNSTVKFTLPPKHMAAGKYQVVLKLHNKTQATTLHRNLVLKQSLN</sequence>
<dbReference type="RefSeq" id="WP_252780189.1">
    <property type="nucleotide sequence ID" value="NZ_CP097478.1"/>
</dbReference>
<gene>
    <name evidence="4" type="ORF">M8332_00410</name>
</gene>
<feature type="domain" description="WxL Interacting Protein peptidoglycan binding" evidence="2">
    <location>
        <begin position="41"/>
        <end position="157"/>
    </location>
</feature>
<evidence type="ECO:0000259" key="3">
    <source>
        <dbReference type="Pfam" id="PF11797"/>
    </source>
</evidence>
<dbReference type="Proteomes" id="UP001057532">
    <property type="component" value="Chromosome"/>
</dbReference>
<dbReference type="InterPro" id="IPR010317">
    <property type="entry name" value="WxLIP_PGBD"/>
</dbReference>
<name>A0ABY5C3K6_9LACO</name>
<reference evidence="4" key="1">
    <citation type="submission" date="2022-05" db="EMBL/GenBank/DDBJ databases">
        <authorList>
            <person name="Oliphant S.A."/>
            <person name="Watson-Haigh N.S."/>
            <person name="Sumby K.M."/>
            <person name="Gardner J.M."/>
            <person name="Jiranek V."/>
        </authorList>
    </citation>
    <scope>NUCLEOTIDE SEQUENCE</scope>
    <source>
        <strain evidence="4">Ru20-1</strain>
    </source>
</reference>
<dbReference type="InterPro" id="IPR021759">
    <property type="entry name" value="WxLIP_HBD"/>
</dbReference>
<accession>A0ABY5C3K6</accession>
<keyword evidence="5" id="KW-1185">Reference proteome</keyword>
<organism evidence="4 5">
    <name type="scientific">Fructilactobacillus ixorae</name>
    <dbReference type="NCBI Taxonomy" id="1750535"/>
    <lineage>
        <taxon>Bacteria</taxon>
        <taxon>Bacillati</taxon>
        <taxon>Bacillota</taxon>
        <taxon>Bacilli</taxon>
        <taxon>Lactobacillales</taxon>
        <taxon>Lactobacillaceae</taxon>
        <taxon>Fructilactobacillus</taxon>
    </lineage>
</organism>
<evidence type="ECO:0000313" key="4">
    <source>
        <dbReference type="EMBL" id="USS93365.1"/>
    </source>
</evidence>
<dbReference type="EMBL" id="CP097478">
    <property type="protein sequence ID" value="USS93365.1"/>
    <property type="molecule type" value="Genomic_DNA"/>
</dbReference>
<protein>
    <submittedName>
        <fullName evidence="4">DUF916 and DUF3324 domain-containing protein</fullName>
    </submittedName>
</protein>
<keyword evidence="1" id="KW-0732">Signal</keyword>
<feature type="chain" id="PRO_5045857856" evidence="1">
    <location>
        <begin position="30"/>
        <end position="291"/>
    </location>
</feature>
<evidence type="ECO:0000259" key="2">
    <source>
        <dbReference type="Pfam" id="PF06030"/>
    </source>
</evidence>
<dbReference type="Pfam" id="PF11797">
    <property type="entry name" value="WxLIP_HBD"/>
    <property type="match status" value="1"/>
</dbReference>
<proteinExistence type="predicted"/>
<evidence type="ECO:0000256" key="1">
    <source>
        <dbReference type="SAM" id="SignalP"/>
    </source>
</evidence>